<dbReference type="PROSITE" id="PS00162">
    <property type="entry name" value="ALPHA_CA_1"/>
    <property type="match status" value="1"/>
</dbReference>
<feature type="domain" description="Alpha-carbonic anhydrase" evidence="5">
    <location>
        <begin position="20"/>
        <end position="273"/>
    </location>
</feature>
<comment type="similarity">
    <text evidence="1 4">Belongs to the alpha-carbonic anhydrase family.</text>
</comment>
<keyword evidence="3 4" id="KW-0862">Zinc</keyword>
<dbReference type="InterPro" id="IPR018338">
    <property type="entry name" value="Carbonic_anhydrase_a-class_CS"/>
</dbReference>
<dbReference type="GO" id="GO:0008270">
    <property type="term" value="F:zinc ion binding"/>
    <property type="evidence" value="ECO:0007669"/>
    <property type="project" value="UniProtKB-UniRule"/>
</dbReference>
<evidence type="ECO:0000259" key="5">
    <source>
        <dbReference type="PROSITE" id="PS51144"/>
    </source>
</evidence>
<dbReference type="SUPFAM" id="SSF51069">
    <property type="entry name" value="Carbonic anhydrase"/>
    <property type="match status" value="1"/>
</dbReference>
<organism evidence="6 7">
    <name type="scientific">Chironomus riparius</name>
    <dbReference type="NCBI Taxonomy" id="315576"/>
    <lineage>
        <taxon>Eukaryota</taxon>
        <taxon>Metazoa</taxon>
        <taxon>Ecdysozoa</taxon>
        <taxon>Arthropoda</taxon>
        <taxon>Hexapoda</taxon>
        <taxon>Insecta</taxon>
        <taxon>Pterygota</taxon>
        <taxon>Neoptera</taxon>
        <taxon>Endopterygota</taxon>
        <taxon>Diptera</taxon>
        <taxon>Nematocera</taxon>
        <taxon>Chironomoidea</taxon>
        <taxon>Chironomidae</taxon>
        <taxon>Chironominae</taxon>
        <taxon>Chironomus</taxon>
    </lineage>
</organism>
<dbReference type="GO" id="GO:0004089">
    <property type="term" value="F:carbonate dehydratase activity"/>
    <property type="evidence" value="ECO:0007669"/>
    <property type="project" value="UniProtKB-UniRule"/>
</dbReference>
<comment type="catalytic activity">
    <reaction evidence="4">
        <text>hydrogencarbonate + H(+) = CO2 + H2O</text>
        <dbReference type="Rhea" id="RHEA:10748"/>
        <dbReference type="ChEBI" id="CHEBI:15377"/>
        <dbReference type="ChEBI" id="CHEBI:15378"/>
        <dbReference type="ChEBI" id="CHEBI:16526"/>
        <dbReference type="ChEBI" id="CHEBI:17544"/>
        <dbReference type="EC" id="4.2.1.1"/>
    </reaction>
</comment>
<evidence type="ECO:0000256" key="3">
    <source>
        <dbReference type="ARBA" id="ARBA00022833"/>
    </source>
</evidence>
<dbReference type="Proteomes" id="UP001153620">
    <property type="component" value="Chromosome 3"/>
</dbReference>
<gene>
    <name evidence="6" type="ORF">CHIRRI_LOCUS10944</name>
</gene>
<dbReference type="Gene3D" id="3.10.200.10">
    <property type="entry name" value="Alpha carbonic anhydrase"/>
    <property type="match status" value="1"/>
</dbReference>
<name>A0A9N9RZ60_9DIPT</name>
<feature type="chain" id="PRO_5040547315" description="Carbonic anhydrase" evidence="4">
    <location>
        <begin position="21"/>
        <end position="306"/>
    </location>
</feature>
<dbReference type="SMART" id="SM01057">
    <property type="entry name" value="Carb_anhydrase"/>
    <property type="match status" value="1"/>
</dbReference>
<dbReference type="PANTHER" id="PTHR18952:SF270">
    <property type="entry name" value="CARBONIC ANHYDRASE"/>
    <property type="match status" value="1"/>
</dbReference>
<accession>A0A9N9RZ60</accession>
<keyword evidence="2 4" id="KW-0479">Metal-binding</keyword>
<evidence type="ECO:0000313" key="6">
    <source>
        <dbReference type="EMBL" id="CAG9808098.1"/>
    </source>
</evidence>
<dbReference type="OrthoDB" id="429145at2759"/>
<dbReference type="GO" id="GO:0005737">
    <property type="term" value="C:cytoplasm"/>
    <property type="evidence" value="ECO:0007669"/>
    <property type="project" value="TreeGrafter"/>
</dbReference>
<evidence type="ECO:0000256" key="4">
    <source>
        <dbReference type="RuleBase" id="RU367011"/>
    </source>
</evidence>
<dbReference type="CDD" id="cd00326">
    <property type="entry name" value="alpha_CA"/>
    <property type="match status" value="1"/>
</dbReference>
<reference evidence="6" key="2">
    <citation type="submission" date="2022-10" db="EMBL/GenBank/DDBJ databases">
        <authorList>
            <consortium name="ENA_rothamsted_submissions"/>
            <consortium name="culmorum"/>
            <person name="King R."/>
        </authorList>
    </citation>
    <scope>NUCLEOTIDE SEQUENCE</scope>
</reference>
<sequence length="306" mass="34229">MHKFAVIFLAAYFTVSLVASDWHYPKELPNGVLSDDEDWGGICSSGKRQSPVDLAVDASVRGEFNSFIFHNYDAPMKNPNVINNGHSIQISTVPGPISIAGGGLNGNYIFDQMHFHWASEHTINGGRYALELHMVHHDKRYDTIQRAAQEKNGVAVLGILFHVTKDPNPVVEKILENSHRVFESSGTNTTYKDNLLLSEILPKNKETYFRYEGSLTTPGCGEAVVWTVFNQSLPLSVEQLERFKSVHDDSGHELKHNYRHIQPLNSRSLIYVPGHGYTENFGVSTKLISIPLMMVMSLIALMGFSL</sequence>
<dbReference type="InterPro" id="IPR001148">
    <property type="entry name" value="CA_dom"/>
</dbReference>
<proteinExistence type="inferred from homology"/>
<evidence type="ECO:0000256" key="2">
    <source>
        <dbReference type="ARBA" id="ARBA00022723"/>
    </source>
</evidence>
<dbReference type="Pfam" id="PF00194">
    <property type="entry name" value="Carb_anhydrase"/>
    <property type="match status" value="1"/>
</dbReference>
<comment type="function">
    <text evidence="4">Reversible hydration of carbon dioxide.</text>
</comment>
<dbReference type="PANTHER" id="PTHR18952">
    <property type="entry name" value="CARBONIC ANHYDRASE"/>
    <property type="match status" value="1"/>
</dbReference>
<dbReference type="EC" id="4.2.1.1" evidence="4"/>
<dbReference type="AlphaFoldDB" id="A0A9N9RZ60"/>
<reference evidence="6" key="1">
    <citation type="submission" date="2022-01" db="EMBL/GenBank/DDBJ databases">
        <authorList>
            <person name="King R."/>
        </authorList>
    </citation>
    <scope>NUCLEOTIDE SEQUENCE</scope>
</reference>
<keyword evidence="4" id="KW-0732">Signal</keyword>
<keyword evidence="7" id="KW-1185">Reference proteome</keyword>
<protein>
    <recommendedName>
        <fullName evidence="4">Carbonic anhydrase</fullName>
        <ecNumber evidence="4">4.2.1.1</ecNumber>
    </recommendedName>
</protein>
<keyword evidence="4" id="KW-0456">Lyase</keyword>
<dbReference type="InterPro" id="IPR036398">
    <property type="entry name" value="CA_dom_sf"/>
</dbReference>
<comment type="cofactor">
    <cofactor evidence="4">
        <name>Zn(2+)</name>
        <dbReference type="ChEBI" id="CHEBI:29105"/>
    </cofactor>
</comment>
<evidence type="ECO:0000313" key="7">
    <source>
        <dbReference type="Proteomes" id="UP001153620"/>
    </source>
</evidence>
<dbReference type="EMBL" id="OU895879">
    <property type="protein sequence ID" value="CAG9808098.1"/>
    <property type="molecule type" value="Genomic_DNA"/>
</dbReference>
<feature type="signal peptide" evidence="4">
    <location>
        <begin position="1"/>
        <end position="20"/>
    </location>
</feature>
<dbReference type="InterPro" id="IPR023561">
    <property type="entry name" value="Carbonic_anhydrase_a-class"/>
</dbReference>
<evidence type="ECO:0000256" key="1">
    <source>
        <dbReference type="ARBA" id="ARBA00010718"/>
    </source>
</evidence>
<dbReference type="PROSITE" id="PS51144">
    <property type="entry name" value="ALPHA_CA_2"/>
    <property type="match status" value="1"/>
</dbReference>